<accession>A0A0A9W818</accession>
<feature type="chain" id="PRO_5015033641" evidence="1">
    <location>
        <begin position="21"/>
        <end position="113"/>
    </location>
</feature>
<reference evidence="2" key="1">
    <citation type="journal article" date="2014" name="PLoS ONE">
        <title>Transcriptome-Based Identification of ABC Transporters in the Western Tarnished Plant Bug Lygus hesperus.</title>
        <authorList>
            <person name="Hull J.J."/>
            <person name="Chaney K."/>
            <person name="Geib S.M."/>
            <person name="Fabrick J.A."/>
            <person name="Brent C.S."/>
            <person name="Walsh D."/>
            <person name="Lavine L.C."/>
        </authorList>
    </citation>
    <scope>NUCLEOTIDE SEQUENCE</scope>
</reference>
<name>A0A0A9W818_LYGHE</name>
<reference evidence="2" key="2">
    <citation type="submission" date="2014-07" db="EMBL/GenBank/DDBJ databases">
        <authorList>
            <person name="Hull J."/>
        </authorList>
    </citation>
    <scope>NUCLEOTIDE SEQUENCE</scope>
</reference>
<dbReference type="EMBL" id="GBRD01017337">
    <property type="protein sequence ID" value="JAG48490.1"/>
    <property type="molecule type" value="Transcribed_RNA"/>
</dbReference>
<gene>
    <name evidence="2" type="primary">mnmE_8</name>
    <name evidence="2" type="ORF">CM83_100632</name>
</gene>
<protein>
    <submittedName>
        <fullName evidence="2">tRNA modification GTPase MnmE</fullName>
    </submittedName>
</protein>
<feature type="signal peptide" evidence="1">
    <location>
        <begin position="1"/>
        <end position="20"/>
    </location>
</feature>
<dbReference type="AlphaFoldDB" id="A0A0A9W818"/>
<keyword evidence="1" id="KW-0732">Signal</keyword>
<dbReference type="EMBL" id="GBHO01040038">
    <property type="protein sequence ID" value="JAG03566.1"/>
    <property type="molecule type" value="Transcribed_RNA"/>
</dbReference>
<sequence length="113" mass="12755">MMMKLAACYCLLAIVAVVSAYKNYTDYEDGAGLSAEDLKIIKSQFALLAKKGKVAKAENVLRAMVTYEGRYIKYIIAYEGQGQICSGRITRRFNSQKCITNEMRAMCQDNTEW</sequence>
<organism evidence="2">
    <name type="scientific">Lygus hesperus</name>
    <name type="common">Western plant bug</name>
    <dbReference type="NCBI Taxonomy" id="30085"/>
    <lineage>
        <taxon>Eukaryota</taxon>
        <taxon>Metazoa</taxon>
        <taxon>Ecdysozoa</taxon>
        <taxon>Arthropoda</taxon>
        <taxon>Hexapoda</taxon>
        <taxon>Insecta</taxon>
        <taxon>Pterygota</taxon>
        <taxon>Neoptera</taxon>
        <taxon>Paraneoptera</taxon>
        <taxon>Hemiptera</taxon>
        <taxon>Heteroptera</taxon>
        <taxon>Panheteroptera</taxon>
        <taxon>Cimicomorpha</taxon>
        <taxon>Miridae</taxon>
        <taxon>Mirini</taxon>
        <taxon>Lygus</taxon>
    </lineage>
</organism>
<evidence type="ECO:0000256" key="1">
    <source>
        <dbReference type="SAM" id="SignalP"/>
    </source>
</evidence>
<evidence type="ECO:0000313" key="2">
    <source>
        <dbReference type="EMBL" id="JAG03566.1"/>
    </source>
</evidence>
<evidence type="ECO:0000313" key="3">
    <source>
        <dbReference type="EMBL" id="JAG48490.1"/>
    </source>
</evidence>
<proteinExistence type="predicted"/>
<reference evidence="3" key="3">
    <citation type="submission" date="2014-09" db="EMBL/GenBank/DDBJ databases">
        <authorList>
            <person name="Magalhaes I.L.F."/>
            <person name="Oliveira U."/>
            <person name="Santos F.R."/>
            <person name="Vidigal T.H.D.A."/>
            <person name="Brescovit A.D."/>
            <person name="Santos A.J."/>
        </authorList>
    </citation>
    <scope>NUCLEOTIDE SEQUENCE</scope>
</reference>